<keyword evidence="2" id="KW-0540">Nuclease</keyword>
<feature type="domain" description="TNase-like" evidence="1">
    <location>
        <begin position="107"/>
        <end position="184"/>
    </location>
</feature>
<dbReference type="Pfam" id="PF00565">
    <property type="entry name" value="SNase"/>
    <property type="match status" value="1"/>
</dbReference>
<organism evidence="2 3">
    <name type="scientific">Novosphingobium mathurense</name>
    <dbReference type="NCBI Taxonomy" id="428990"/>
    <lineage>
        <taxon>Bacteria</taxon>
        <taxon>Pseudomonadati</taxon>
        <taxon>Pseudomonadota</taxon>
        <taxon>Alphaproteobacteria</taxon>
        <taxon>Sphingomonadales</taxon>
        <taxon>Sphingomonadaceae</taxon>
        <taxon>Novosphingobium</taxon>
    </lineage>
</organism>
<dbReference type="InterPro" id="IPR035437">
    <property type="entry name" value="SNase_OB-fold_sf"/>
</dbReference>
<dbReference type="SUPFAM" id="SSF50199">
    <property type="entry name" value="Staphylococcal nuclease"/>
    <property type="match status" value="1"/>
</dbReference>
<name>A0A1U6IHL1_9SPHN</name>
<accession>A0A1U6IHL1</accession>
<keyword evidence="2" id="KW-0255">Endonuclease</keyword>
<dbReference type="InterPro" id="IPR016071">
    <property type="entry name" value="Staphylococal_nuclease_OB-fold"/>
</dbReference>
<evidence type="ECO:0000259" key="1">
    <source>
        <dbReference type="Pfam" id="PF00565"/>
    </source>
</evidence>
<dbReference type="GO" id="GO:0004519">
    <property type="term" value="F:endonuclease activity"/>
    <property type="evidence" value="ECO:0007669"/>
    <property type="project" value="UniProtKB-KW"/>
</dbReference>
<proteinExistence type="predicted"/>
<gene>
    <name evidence="2" type="ORF">SAMN06295987_106264</name>
</gene>
<evidence type="ECO:0000313" key="2">
    <source>
        <dbReference type="EMBL" id="SLK07493.1"/>
    </source>
</evidence>
<dbReference type="STRING" id="428990.SAMN06295987_106264"/>
<evidence type="ECO:0000313" key="3">
    <source>
        <dbReference type="Proteomes" id="UP000190989"/>
    </source>
</evidence>
<dbReference type="AlphaFoldDB" id="A0A1U6IHL1"/>
<reference evidence="3" key="1">
    <citation type="submission" date="2017-02" db="EMBL/GenBank/DDBJ databases">
        <authorList>
            <person name="Varghese N."/>
            <person name="Submissions S."/>
        </authorList>
    </citation>
    <scope>NUCLEOTIDE SEQUENCE [LARGE SCALE GENOMIC DNA]</scope>
    <source>
        <strain evidence="3">SM117</strain>
    </source>
</reference>
<dbReference type="Gene3D" id="2.40.50.90">
    <property type="match status" value="1"/>
</dbReference>
<dbReference type="Proteomes" id="UP000190989">
    <property type="component" value="Unassembled WGS sequence"/>
</dbReference>
<keyword evidence="3" id="KW-1185">Reference proteome</keyword>
<protein>
    <submittedName>
        <fullName evidence="2">Endonuclease YncB, thermonuclease family</fullName>
    </submittedName>
</protein>
<dbReference type="EMBL" id="FVZE01000006">
    <property type="protein sequence ID" value="SLK07493.1"/>
    <property type="molecule type" value="Genomic_DNA"/>
</dbReference>
<keyword evidence="2" id="KW-0378">Hydrolase</keyword>
<sequence length="192" mass="20994">MPLACHIGLQESICAMGTVHKFKKRPKNTGQFRGGRISAPKVQRRRTKRRWQWGYKQAMLATLGVSIGGLIATSAIQWTSTYASAADFECASARVLDGDTFDCGSTRVRLHGIDAPELEGHCRPGRQCAPGDPYASTEHLRQLVSGVTVRCQQTDTDVYGRAVARCTAADRDLSCAQIDGGFAIRRYGMLLC</sequence>